<gene>
    <name evidence="1" type="ORF">CDV36_007088</name>
</gene>
<reference evidence="1 2" key="1">
    <citation type="submission" date="2017-06" db="EMBL/GenBank/DDBJ databases">
        <title>Comparative genomic analysis of Ambrosia Fusariam Clade fungi.</title>
        <authorList>
            <person name="Stajich J.E."/>
            <person name="Carrillo J."/>
            <person name="Kijimoto T."/>
            <person name="Eskalen A."/>
            <person name="O'Donnell K."/>
            <person name="Kasson M."/>
        </authorList>
    </citation>
    <scope>NUCLEOTIDE SEQUENCE [LARGE SCALE GENOMIC DNA]</scope>
    <source>
        <strain evidence="1">UCR3666</strain>
    </source>
</reference>
<evidence type="ECO:0000313" key="2">
    <source>
        <dbReference type="Proteomes" id="UP000277212"/>
    </source>
</evidence>
<proteinExistence type="predicted"/>
<name>A0A3M2S6Q2_9HYPO</name>
<keyword evidence="2" id="KW-1185">Reference proteome</keyword>
<dbReference type="AlphaFoldDB" id="A0A3M2S6Q2"/>
<dbReference type="EMBL" id="NKUJ01000113">
    <property type="protein sequence ID" value="RMJ13254.1"/>
    <property type="molecule type" value="Genomic_DNA"/>
</dbReference>
<comment type="caution">
    <text evidence="1">The sequence shown here is derived from an EMBL/GenBank/DDBJ whole genome shotgun (WGS) entry which is preliminary data.</text>
</comment>
<organism evidence="1 2">
    <name type="scientific">Fusarium kuroshium</name>
    <dbReference type="NCBI Taxonomy" id="2010991"/>
    <lineage>
        <taxon>Eukaryota</taxon>
        <taxon>Fungi</taxon>
        <taxon>Dikarya</taxon>
        <taxon>Ascomycota</taxon>
        <taxon>Pezizomycotina</taxon>
        <taxon>Sordariomycetes</taxon>
        <taxon>Hypocreomycetidae</taxon>
        <taxon>Hypocreales</taxon>
        <taxon>Nectriaceae</taxon>
        <taxon>Fusarium</taxon>
        <taxon>Fusarium solani species complex</taxon>
    </lineage>
</organism>
<sequence length="80" mass="8688">MVISNTDIQGPPQRPPTPRIHIAILTSHFAMPPISPATESAAIGLSESRDDNSLTAPLYLAYTLRLIRPPALPRYKKGLA</sequence>
<protein>
    <submittedName>
        <fullName evidence="1">Uncharacterized protein</fullName>
    </submittedName>
</protein>
<evidence type="ECO:0000313" key="1">
    <source>
        <dbReference type="EMBL" id="RMJ13254.1"/>
    </source>
</evidence>
<dbReference type="Proteomes" id="UP000277212">
    <property type="component" value="Unassembled WGS sequence"/>
</dbReference>
<accession>A0A3M2S6Q2</accession>